<dbReference type="PANTHER" id="PTHR33361">
    <property type="entry name" value="GLR0591 PROTEIN"/>
    <property type="match status" value="1"/>
</dbReference>
<evidence type="ECO:0008006" key="4">
    <source>
        <dbReference type="Google" id="ProtNLM"/>
    </source>
</evidence>
<dbReference type="Pfam" id="PF05960">
    <property type="entry name" value="DUF885"/>
    <property type="match status" value="1"/>
</dbReference>
<dbReference type="eggNOG" id="COG4805">
    <property type="taxonomic scope" value="Bacteria"/>
</dbReference>
<dbReference type="AlphaFoldDB" id="A0A0S2F984"/>
<dbReference type="STRING" id="84531.LA76x_1845"/>
<dbReference type="EMBL" id="CP011129">
    <property type="protein sequence ID" value="ALN79997.1"/>
    <property type="molecule type" value="Genomic_DNA"/>
</dbReference>
<evidence type="ECO:0000256" key="1">
    <source>
        <dbReference type="SAM" id="SignalP"/>
    </source>
</evidence>
<feature type="chain" id="PRO_5006597336" description="DUF885 domain-containing protein" evidence="1">
    <location>
        <begin position="35"/>
        <end position="620"/>
    </location>
</feature>
<gene>
    <name evidence="2" type="ORF">LA76x_1845</name>
</gene>
<evidence type="ECO:0000313" key="2">
    <source>
        <dbReference type="EMBL" id="ALN79997.1"/>
    </source>
</evidence>
<proteinExistence type="predicted"/>
<keyword evidence="3" id="KW-1185">Reference proteome</keyword>
<evidence type="ECO:0000313" key="3">
    <source>
        <dbReference type="Proteomes" id="UP000060787"/>
    </source>
</evidence>
<protein>
    <recommendedName>
        <fullName evidence="4">DUF885 domain-containing protein</fullName>
    </recommendedName>
</protein>
<dbReference type="InterPro" id="IPR010281">
    <property type="entry name" value="DUF885"/>
</dbReference>
<accession>A0A0S2F984</accession>
<dbReference type="Proteomes" id="UP000060787">
    <property type="component" value="Chromosome"/>
</dbReference>
<dbReference type="PATRIC" id="fig|84531.8.peg.1871"/>
<dbReference type="KEGG" id="lab:LA76x_1845"/>
<dbReference type="RefSeq" id="WP_057917435.1">
    <property type="nucleotide sequence ID" value="NZ_CP011129.1"/>
</dbReference>
<dbReference type="PANTHER" id="PTHR33361:SF16">
    <property type="entry name" value="DUF885 DOMAIN-CONTAINING PROTEIN"/>
    <property type="match status" value="1"/>
</dbReference>
<keyword evidence="1" id="KW-0732">Signal</keyword>
<feature type="signal peptide" evidence="1">
    <location>
        <begin position="1"/>
        <end position="34"/>
    </location>
</feature>
<organism evidence="2 3">
    <name type="scientific">Lysobacter antibioticus</name>
    <dbReference type="NCBI Taxonomy" id="84531"/>
    <lineage>
        <taxon>Bacteria</taxon>
        <taxon>Pseudomonadati</taxon>
        <taxon>Pseudomonadota</taxon>
        <taxon>Gammaproteobacteria</taxon>
        <taxon>Lysobacterales</taxon>
        <taxon>Lysobacteraceae</taxon>
        <taxon>Lysobacter</taxon>
    </lineage>
</organism>
<sequence>MTPLPFRRPGPRPVRIALSVALAAALCLALPVTAAPASASADPAATAPRKVTVQTKGEKLNRLYEQYWEENLKLNPLRATSQGDPRYNDQLPNFLSAEFRKQSHEFSERWLKTIESVGSQGLSDQDLLSYEIFVREMKINLESDRHPSWLQPVNQFYNFAASIAQLGSGTGSQPFKTAADYDNWRKRAAKVPAVFDQLIANSREGVKRGVVQPKALMTKVLPQLDALIKDDPTATLFWKPVTDWPAGISEADKARLSADYRQMIQTELMPAYRRLREYIANDYLPHARDSAGLGALPGGEAWYAFNARRSTTTTMTPAEIHRIGLDEVARIHGEIGKIRGEVKFQGSLQDFFKFMQTDPRFTFKDEPALLAHYRGLEARIDKKIPQLFSLTPKAPFEIRPVEAFRAQSAAGGSYMRPSEDGTRPGIFYVNTYDLPTRKTWDAEDLYLHEAIPGHHFQLALQQELSGLPKFRRFGGETAFSEGWGLYAESLGKELGVYATPYDYFGYLQNELWRAIRLVVDTGLHSKAWTREQVIAYMLENSAESETQSTAEAERYMAIPGQALAYKIGELKIMELRKRAQSRLGARFDIREFHAEVLKDGSVPLDVLDRKIDRWIQSKQG</sequence>
<reference evidence="2 3" key="1">
    <citation type="journal article" date="2015" name="BMC Genomics">
        <title>Comparative genomics and metabolic profiling of the genus Lysobacter.</title>
        <authorList>
            <person name="de Bruijn I."/>
            <person name="Cheng X."/>
            <person name="de Jager V."/>
            <person name="Exposito R.G."/>
            <person name="Watrous J."/>
            <person name="Patel N."/>
            <person name="Postma J."/>
            <person name="Dorrestein P.C."/>
            <person name="Kobayashi D."/>
            <person name="Raaijmakers J.M."/>
        </authorList>
    </citation>
    <scope>NUCLEOTIDE SEQUENCE [LARGE SCALE GENOMIC DNA]</scope>
    <source>
        <strain evidence="2 3">76</strain>
    </source>
</reference>
<name>A0A0S2F984_LYSAN</name>